<dbReference type="SUPFAM" id="SSF82549">
    <property type="entry name" value="DAK1/DegV-like"/>
    <property type="match status" value="1"/>
</dbReference>
<evidence type="ECO:0000259" key="1">
    <source>
        <dbReference type="PROSITE" id="PS51481"/>
    </source>
</evidence>
<dbReference type="Proteomes" id="UP000017081">
    <property type="component" value="Unassembled WGS sequence"/>
</dbReference>
<dbReference type="InterPro" id="IPR004006">
    <property type="entry name" value="DhaK_dom"/>
</dbReference>
<feature type="domain" description="DhaK" evidence="1">
    <location>
        <begin position="9"/>
        <end position="330"/>
    </location>
</feature>
<dbReference type="Gene3D" id="3.30.1180.20">
    <property type="entry name" value="Dihydroxyacetone kinase, domain 2"/>
    <property type="match status" value="1"/>
</dbReference>
<dbReference type="Pfam" id="PF02733">
    <property type="entry name" value="Dak1"/>
    <property type="match status" value="1"/>
</dbReference>
<keyword evidence="3" id="KW-1185">Reference proteome</keyword>
<comment type="caution">
    <text evidence="2">The sequence shown here is derived from an EMBL/GenBank/DDBJ whole genome shotgun (WGS) entry which is preliminary data.</text>
</comment>
<sequence>MKMKKFINDPSKLTSELLEGLALANKDILELKPNNLVVSKSLKDANRVTVVTLGGAGHEPALSGFVGDGMIDISVVGDIFAAPGPHACIEAIKMAEKGHGVLFVVLNHAGDMLTANLTMKEARKQGLNVIKVVTQEDVSNAPRENSDDRRGLVGCVPTYKIAAAAAKAGKTLEEVAEIAQRFADNMATIAVAAREATHPQTGAPFADLGDIDMEIGMGQHGEGGGGRQPMKSADETVEIMMGALLKDLNIKTGEKLMVIINGSGGTTLMEQLILFRGCVKYLEKLGIEVVANMVGEILTVQEQAGFQMFIARMDEELLDYWNVSAKTPYFSK</sequence>
<protein>
    <recommendedName>
        <fullName evidence="1">DhaK domain-containing protein</fullName>
    </recommendedName>
</protein>
<reference evidence="2 3" key="1">
    <citation type="submission" date="2013-08" db="EMBL/GenBank/DDBJ databases">
        <authorList>
            <person name="Weinstock G."/>
            <person name="Sodergren E."/>
            <person name="Wylie T."/>
            <person name="Fulton L."/>
            <person name="Fulton R."/>
            <person name="Fronick C."/>
            <person name="O'Laughlin M."/>
            <person name="Godfrey J."/>
            <person name="Miner T."/>
            <person name="Herter B."/>
            <person name="Appelbaum E."/>
            <person name="Cordes M."/>
            <person name="Lek S."/>
            <person name="Wollam A."/>
            <person name="Pepin K.H."/>
            <person name="Palsikar V.B."/>
            <person name="Mitreva M."/>
            <person name="Wilson R.K."/>
        </authorList>
    </citation>
    <scope>NUCLEOTIDE SEQUENCE [LARGE SCALE GENOMIC DNA]</scope>
    <source>
        <strain evidence="2 3">ATCC BAA-474</strain>
    </source>
</reference>
<dbReference type="STRING" id="1319815.HMPREF0202_01180"/>
<organism evidence="2 3">
    <name type="scientific">Cetobacterium somerae ATCC BAA-474</name>
    <dbReference type="NCBI Taxonomy" id="1319815"/>
    <lineage>
        <taxon>Bacteria</taxon>
        <taxon>Fusobacteriati</taxon>
        <taxon>Fusobacteriota</taxon>
        <taxon>Fusobacteriia</taxon>
        <taxon>Fusobacteriales</taxon>
        <taxon>Fusobacteriaceae</taxon>
        <taxon>Cetobacterium</taxon>
    </lineage>
</organism>
<dbReference type="RefSeq" id="WP_023050719.1">
    <property type="nucleotide sequence ID" value="NZ_CP173065.2"/>
</dbReference>
<dbReference type="PANTHER" id="PTHR28629:SF4">
    <property type="entry name" value="TRIOKINASE_FMN CYCLASE"/>
    <property type="match status" value="1"/>
</dbReference>
<dbReference type="GO" id="GO:0019563">
    <property type="term" value="P:glycerol catabolic process"/>
    <property type="evidence" value="ECO:0007669"/>
    <property type="project" value="TreeGrafter"/>
</dbReference>
<dbReference type="PROSITE" id="PS51481">
    <property type="entry name" value="DHAK"/>
    <property type="match status" value="1"/>
</dbReference>
<dbReference type="PANTHER" id="PTHR28629">
    <property type="entry name" value="TRIOKINASE/FMN CYCLASE"/>
    <property type="match status" value="1"/>
</dbReference>
<dbReference type="GO" id="GO:0004371">
    <property type="term" value="F:glycerone kinase activity"/>
    <property type="evidence" value="ECO:0007669"/>
    <property type="project" value="InterPro"/>
</dbReference>
<dbReference type="eggNOG" id="COG2376">
    <property type="taxonomic scope" value="Bacteria"/>
</dbReference>
<dbReference type="HOGENOM" id="CLU_017054_0_0_0"/>
<dbReference type="FunFam" id="3.40.50.10440:FF:000001">
    <property type="entry name" value="Dihydroxyacetone kinase, DhaK subunit"/>
    <property type="match status" value="1"/>
</dbReference>
<dbReference type="PATRIC" id="fig|1319815.3.peg.1134"/>
<gene>
    <name evidence="2" type="ORF">HMPREF0202_01180</name>
</gene>
<proteinExistence type="predicted"/>
<dbReference type="Gene3D" id="3.40.50.10440">
    <property type="entry name" value="Dihydroxyacetone kinase, domain 1"/>
    <property type="match status" value="1"/>
</dbReference>
<evidence type="ECO:0000313" key="2">
    <source>
        <dbReference type="EMBL" id="ERT68937.1"/>
    </source>
</evidence>
<dbReference type="EMBL" id="AXZF01000041">
    <property type="protein sequence ID" value="ERT68937.1"/>
    <property type="molecule type" value="Genomic_DNA"/>
</dbReference>
<evidence type="ECO:0000313" key="3">
    <source>
        <dbReference type="Proteomes" id="UP000017081"/>
    </source>
</evidence>
<dbReference type="InterPro" id="IPR050861">
    <property type="entry name" value="Dihydroxyacetone_Kinase"/>
</dbReference>
<name>U7VB37_9FUSO</name>
<dbReference type="AlphaFoldDB" id="U7VB37"/>
<accession>U7VB37</accession>
<dbReference type="GO" id="GO:0005829">
    <property type="term" value="C:cytosol"/>
    <property type="evidence" value="ECO:0007669"/>
    <property type="project" value="TreeGrafter"/>
</dbReference>